<sequence>MPLACPLCVVRDPRCSAACCLGYVGFQPAQPRRTARRLQRVGKLPLRPRVNLQGLRFDPPPPPPPRSHGILPRVPRLRPWPCTGMAWPGAALPTHGKDAPDMCCQLAADQARDSTRVPSSVKSHVLRTCGPWTTHAAIGFLKCSEVM</sequence>
<reference evidence="2" key="1">
    <citation type="submission" date="2018-04" db="EMBL/GenBank/DDBJ databases">
        <title>WGS assembly of Panicum hallii.</title>
        <authorList>
            <person name="Lovell J."/>
            <person name="Jenkins J."/>
            <person name="Lowry D."/>
            <person name="Mamidi S."/>
            <person name="Sreedasyam A."/>
            <person name="Weng X."/>
            <person name="Barry K."/>
            <person name="Bonette J."/>
            <person name="Campitelli B."/>
            <person name="Daum C."/>
            <person name="Gordon S."/>
            <person name="Gould B."/>
            <person name="Lipzen A."/>
            <person name="Macqueen A."/>
            <person name="Palacio-Mejia J."/>
            <person name="Plott C."/>
            <person name="Shakirov E."/>
            <person name="Shu S."/>
            <person name="Yoshinaga Y."/>
            <person name="Zane M."/>
            <person name="Rokhsar D."/>
            <person name="Grimwood J."/>
            <person name="Schmutz J."/>
            <person name="Juenger T."/>
        </authorList>
    </citation>
    <scope>NUCLEOTIDE SEQUENCE [LARGE SCALE GENOMIC DNA]</scope>
    <source>
        <strain evidence="2">FIL2</strain>
    </source>
</reference>
<proteinExistence type="predicted"/>
<evidence type="ECO:0000313" key="2">
    <source>
        <dbReference type="EMBL" id="PVH32931.1"/>
    </source>
</evidence>
<protein>
    <submittedName>
        <fullName evidence="2">Uncharacterized protein</fullName>
    </submittedName>
</protein>
<dbReference type="EMBL" id="CM008054">
    <property type="protein sequence ID" value="PVH32931.1"/>
    <property type="molecule type" value="Genomic_DNA"/>
</dbReference>
<gene>
    <name evidence="2" type="ORF">PAHAL_9G528300</name>
</gene>
<dbReference type="AlphaFoldDB" id="A0A2T8I5I4"/>
<accession>A0A2T8I5I4</accession>
<organism evidence="2">
    <name type="scientific">Panicum hallii</name>
    <dbReference type="NCBI Taxonomy" id="206008"/>
    <lineage>
        <taxon>Eukaryota</taxon>
        <taxon>Viridiplantae</taxon>
        <taxon>Streptophyta</taxon>
        <taxon>Embryophyta</taxon>
        <taxon>Tracheophyta</taxon>
        <taxon>Spermatophyta</taxon>
        <taxon>Magnoliopsida</taxon>
        <taxon>Liliopsida</taxon>
        <taxon>Poales</taxon>
        <taxon>Poaceae</taxon>
        <taxon>PACMAD clade</taxon>
        <taxon>Panicoideae</taxon>
        <taxon>Panicodae</taxon>
        <taxon>Paniceae</taxon>
        <taxon>Panicinae</taxon>
        <taxon>Panicum</taxon>
        <taxon>Panicum sect. Panicum</taxon>
    </lineage>
</organism>
<feature type="region of interest" description="Disordered" evidence="1">
    <location>
        <begin position="52"/>
        <end position="72"/>
    </location>
</feature>
<dbReference type="Proteomes" id="UP000243499">
    <property type="component" value="Chromosome 9"/>
</dbReference>
<dbReference type="Gramene" id="PVH32931">
    <property type="protein sequence ID" value="PVH32931"/>
    <property type="gene ID" value="PAHAL_9G528300"/>
</dbReference>
<name>A0A2T8I5I4_9POAL</name>
<evidence type="ECO:0000256" key="1">
    <source>
        <dbReference type="SAM" id="MobiDB-lite"/>
    </source>
</evidence>